<reference evidence="1" key="1">
    <citation type="submission" date="2021-12" db="EMBL/GenBank/DDBJ databases">
        <title>Convergent genome expansion in fungi linked to evolution of root-endophyte symbiosis.</title>
        <authorList>
            <consortium name="DOE Joint Genome Institute"/>
            <person name="Ke Y.-H."/>
            <person name="Bonito G."/>
            <person name="Liao H.-L."/>
            <person name="Looney B."/>
            <person name="Rojas-Flechas A."/>
            <person name="Nash J."/>
            <person name="Hameed K."/>
            <person name="Schadt C."/>
            <person name="Martin F."/>
            <person name="Crous P.W."/>
            <person name="Miettinen O."/>
            <person name="Magnuson J.K."/>
            <person name="Labbe J."/>
            <person name="Jacobson D."/>
            <person name="Doktycz M.J."/>
            <person name="Veneault-Fourrey C."/>
            <person name="Kuo A."/>
            <person name="Mondo S."/>
            <person name="Calhoun S."/>
            <person name="Riley R."/>
            <person name="Ohm R."/>
            <person name="LaButti K."/>
            <person name="Andreopoulos B."/>
            <person name="Pangilinan J."/>
            <person name="Nolan M."/>
            <person name="Tritt A."/>
            <person name="Clum A."/>
            <person name="Lipzen A."/>
            <person name="Daum C."/>
            <person name="Barry K."/>
            <person name="Grigoriev I.V."/>
            <person name="Vilgalys R."/>
        </authorList>
    </citation>
    <scope>NUCLEOTIDE SEQUENCE</scope>
    <source>
        <strain evidence="1">PMI_201</strain>
    </source>
</reference>
<organism evidence="1 2">
    <name type="scientific">Talaromyces proteolyticus</name>
    <dbReference type="NCBI Taxonomy" id="1131652"/>
    <lineage>
        <taxon>Eukaryota</taxon>
        <taxon>Fungi</taxon>
        <taxon>Dikarya</taxon>
        <taxon>Ascomycota</taxon>
        <taxon>Pezizomycotina</taxon>
        <taxon>Eurotiomycetes</taxon>
        <taxon>Eurotiomycetidae</taxon>
        <taxon>Eurotiales</taxon>
        <taxon>Trichocomaceae</taxon>
        <taxon>Talaromyces</taxon>
        <taxon>Talaromyces sect. Bacilispori</taxon>
    </lineage>
</organism>
<accession>A0AAD4KNN8</accession>
<protein>
    <recommendedName>
        <fullName evidence="3">Myb-like domain-containing protein</fullName>
    </recommendedName>
</protein>
<evidence type="ECO:0008006" key="3">
    <source>
        <dbReference type="Google" id="ProtNLM"/>
    </source>
</evidence>
<dbReference type="Proteomes" id="UP001201262">
    <property type="component" value="Unassembled WGS sequence"/>
</dbReference>
<dbReference type="EMBL" id="JAJTJA010000006">
    <property type="protein sequence ID" value="KAH8697057.1"/>
    <property type="molecule type" value="Genomic_DNA"/>
</dbReference>
<sequence length="100" mass="11540">MAHGSSWTKDQVLFLIVLKLCSKHRWKQTAEILRQKFPGTTATAKDCESKFNKDLKKVVERDWIEKFKADAVIPQEEAGRRVIAQLVVWLGEMNAEDRVV</sequence>
<evidence type="ECO:0000313" key="2">
    <source>
        <dbReference type="Proteomes" id="UP001201262"/>
    </source>
</evidence>
<keyword evidence="2" id="KW-1185">Reference proteome</keyword>
<evidence type="ECO:0000313" key="1">
    <source>
        <dbReference type="EMBL" id="KAH8697057.1"/>
    </source>
</evidence>
<dbReference type="AlphaFoldDB" id="A0AAD4KNN8"/>
<name>A0AAD4KNN8_9EURO</name>
<dbReference type="RefSeq" id="XP_046071758.1">
    <property type="nucleotide sequence ID" value="XM_046211153.1"/>
</dbReference>
<dbReference type="GeneID" id="70241440"/>
<proteinExistence type="predicted"/>
<comment type="caution">
    <text evidence="1">The sequence shown here is derived from an EMBL/GenBank/DDBJ whole genome shotgun (WGS) entry which is preliminary data.</text>
</comment>
<gene>
    <name evidence="1" type="ORF">BGW36DRAFT_295160</name>
</gene>